<dbReference type="EMBL" id="PGCK01000002">
    <property type="protein sequence ID" value="MCD1293850.1"/>
    <property type="molecule type" value="Genomic_DNA"/>
</dbReference>
<keyword evidence="10" id="KW-1185">Reference proteome</keyword>
<dbReference type="InterPro" id="IPR003369">
    <property type="entry name" value="TatA/B/E"/>
</dbReference>
<keyword evidence="5 8" id="KW-1133">Transmembrane helix</keyword>
<evidence type="ECO:0000256" key="4">
    <source>
        <dbReference type="ARBA" id="ARBA00022927"/>
    </source>
</evidence>
<gene>
    <name evidence="9" type="ORF">CUJ83_02410</name>
</gene>
<evidence type="ECO:0000313" key="10">
    <source>
        <dbReference type="Proteomes" id="UP001320159"/>
    </source>
</evidence>
<accession>A0AAP2W452</accession>
<evidence type="ECO:0000256" key="8">
    <source>
        <dbReference type="SAM" id="Phobius"/>
    </source>
</evidence>
<keyword evidence="2" id="KW-0813">Transport</keyword>
<dbReference type="Gene3D" id="1.20.5.3310">
    <property type="match status" value="1"/>
</dbReference>
<name>A0AAP2W452_9EURY</name>
<dbReference type="GO" id="GO:0016020">
    <property type="term" value="C:membrane"/>
    <property type="evidence" value="ECO:0007669"/>
    <property type="project" value="UniProtKB-ARBA"/>
</dbReference>
<dbReference type="AlphaFoldDB" id="A0AAP2W452"/>
<dbReference type="Pfam" id="PF02416">
    <property type="entry name" value="TatA_B_E"/>
    <property type="match status" value="1"/>
</dbReference>
<keyword evidence="7 8" id="KW-0472">Membrane</keyword>
<evidence type="ECO:0000313" key="9">
    <source>
        <dbReference type="EMBL" id="MCD1293850.1"/>
    </source>
</evidence>
<protein>
    <submittedName>
        <fullName evidence="9">Translocase</fullName>
    </submittedName>
</protein>
<dbReference type="RefSeq" id="WP_230740254.1">
    <property type="nucleotide sequence ID" value="NZ_PGCK01000002.1"/>
</dbReference>
<evidence type="ECO:0000256" key="2">
    <source>
        <dbReference type="ARBA" id="ARBA00022448"/>
    </source>
</evidence>
<evidence type="ECO:0000256" key="7">
    <source>
        <dbReference type="ARBA" id="ARBA00023136"/>
    </source>
</evidence>
<keyword evidence="3 8" id="KW-0812">Transmembrane</keyword>
<evidence type="ECO:0000256" key="1">
    <source>
        <dbReference type="ARBA" id="ARBA00004167"/>
    </source>
</evidence>
<dbReference type="GO" id="GO:0015031">
    <property type="term" value="P:protein transport"/>
    <property type="evidence" value="ECO:0007669"/>
    <property type="project" value="UniProtKB-KW"/>
</dbReference>
<sequence>MVDFIQIIFIAVIALLLFGPDKMPEYIRQIGKFYAEVKKAQREFEMEINKDSLISQSSIVPKMPSEKVIEIAKKMGISVEGKTEEQLLNEINRAVTTSREVKEN</sequence>
<keyword evidence="4" id="KW-0653">Protein transport</keyword>
<comment type="caution">
    <text evidence="9">The sequence shown here is derived from an EMBL/GenBank/DDBJ whole genome shotgun (WGS) entry which is preliminary data.</text>
</comment>
<evidence type="ECO:0000256" key="5">
    <source>
        <dbReference type="ARBA" id="ARBA00022989"/>
    </source>
</evidence>
<organism evidence="9 10">
    <name type="scientific">Methanooceanicella nereidis</name>
    <dbReference type="NCBI Taxonomy" id="2052831"/>
    <lineage>
        <taxon>Archaea</taxon>
        <taxon>Methanobacteriati</taxon>
        <taxon>Methanobacteriota</taxon>
        <taxon>Stenosarchaea group</taxon>
        <taxon>Methanomicrobia</taxon>
        <taxon>Methanocellales</taxon>
        <taxon>Methanocellaceae</taxon>
        <taxon>Methanooceanicella</taxon>
    </lineage>
</organism>
<reference evidence="9 10" key="1">
    <citation type="submission" date="2017-11" db="EMBL/GenBank/DDBJ databases">
        <title>Isolation and Characterization of Family Methanocellaceae Species from Potential Methane Hydrate Area Offshore Southwestern Taiwan.</title>
        <authorList>
            <person name="Zhang W.-L."/>
            <person name="Chen W.-C."/>
            <person name="Lai M.-C."/>
            <person name="Chen S.-C."/>
        </authorList>
    </citation>
    <scope>NUCLEOTIDE SEQUENCE [LARGE SCALE GENOMIC DNA]</scope>
    <source>
        <strain evidence="9 10">CWC-04</strain>
    </source>
</reference>
<comment type="subcellular location">
    <subcellularLocation>
        <location evidence="1">Membrane</location>
        <topology evidence="1">Single-pass membrane protein</topology>
    </subcellularLocation>
</comment>
<proteinExistence type="predicted"/>
<dbReference type="Proteomes" id="UP001320159">
    <property type="component" value="Unassembled WGS sequence"/>
</dbReference>
<keyword evidence="6" id="KW-0811">Translocation</keyword>
<evidence type="ECO:0000256" key="6">
    <source>
        <dbReference type="ARBA" id="ARBA00023010"/>
    </source>
</evidence>
<evidence type="ECO:0000256" key="3">
    <source>
        <dbReference type="ARBA" id="ARBA00022692"/>
    </source>
</evidence>
<feature type="transmembrane region" description="Helical" evidence="8">
    <location>
        <begin position="6"/>
        <end position="23"/>
    </location>
</feature>